<organism evidence="3 4">
    <name type="scientific">Squirrelpox virus</name>
    <dbReference type="NCBI Taxonomy" id="240426"/>
    <lineage>
        <taxon>Viruses</taxon>
        <taxon>Varidnaviria</taxon>
        <taxon>Bamfordvirae</taxon>
        <taxon>Nucleocytoviricota</taxon>
        <taxon>Pokkesviricetes</taxon>
        <taxon>Chitovirales</taxon>
        <taxon>Poxviridae</taxon>
        <taxon>Chordopoxvirinae</taxon>
        <taxon>Sciuripoxvirus</taxon>
        <taxon>Sciuripoxvirus squirrelpox</taxon>
    </lineage>
</organism>
<proteinExistence type="predicted"/>
<feature type="domain" description="BEN" evidence="2">
    <location>
        <begin position="561"/>
        <end position="637"/>
    </location>
</feature>
<dbReference type="Proteomes" id="UP000144311">
    <property type="component" value="Segment"/>
</dbReference>
<evidence type="ECO:0000256" key="1">
    <source>
        <dbReference type="SAM" id="MobiDB-lite"/>
    </source>
</evidence>
<name>U3UBG1_9POXV</name>
<dbReference type="GeneID" id="18158425"/>
<dbReference type="RefSeq" id="YP_008658453.1">
    <property type="nucleotide sequence ID" value="NC_022563.1"/>
</dbReference>
<feature type="compositionally biased region" description="Polar residues" evidence="1">
    <location>
        <begin position="280"/>
        <end position="296"/>
    </location>
</feature>
<dbReference type="EMBL" id="HE601899">
    <property type="protein sequence ID" value="CCD83211.1"/>
    <property type="molecule type" value="Genomic_DNA"/>
</dbReference>
<feature type="region of interest" description="Disordered" evidence="1">
    <location>
        <begin position="226"/>
        <end position="394"/>
    </location>
</feature>
<protein>
    <submittedName>
        <fullName evidence="3">BEN domain protein</fullName>
    </submittedName>
</protein>
<feature type="region of interest" description="Disordered" evidence="1">
    <location>
        <begin position="13"/>
        <end position="58"/>
    </location>
</feature>
<dbReference type="SMART" id="SM01025">
    <property type="entry name" value="BEN"/>
    <property type="match status" value="1"/>
</dbReference>
<feature type="compositionally biased region" description="Basic and acidic residues" evidence="1">
    <location>
        <begin position="371"/>
        <end position="386"/>
    </location>
</feature>
<dbReference type="OrthoDB" id="15532at10239"/>
<feature type="compositionally biased region" description="Low complexity" evidence="1">
    <location>
        <begin position="267"/>
        <end position="279"/>
    </location>
</feature>
<feature type="compositionally biased region" description="Low complexity" evidence="1">
    <location>
        <begin position="30"/>
        <end position="45"/>
    </location>
</feature>
<sequence>MAQSVVAYVTGTPHALRSDSPQSTSAMAESAQPVVSSAQPVVSSPDGSQRDLAAAVPFPDPSEGGVQFACRVVDAMDGGDEAEYSLDDVRECVKRFYTVAGIDQIWYRHFVPAICEYVSRSRVEPRPASAGSEGSCAEAEGTVAVGGPRREEAMETGGYGQCVTLLQAPVAVPPMLPGPMAVTLLQGPVAVQQVLHGPVAVVPTQMAVQQVVLTPVVGVPAAPPRLRELRPVPRPPSPRTVCRSSGIWVPPPPVTPLQDELMETDARSTGSISRGSASSCQTAGPSSSCSEMSTSVARPESAGPASATEEDSDAESDREAGDGAEEEEGAAESRPGSPEPREEEQPRSPSPVLMISESEDSSDESEDEEKPEEKPAPARPAKKEEACAPPPFFVSPKSAVRLETQAPVLRTSEHICQDGESHRINYPTHSHIACLAKNAVSPEALTKALIVYMLPDLFWSDQRHRFYRYGFCAGYRVVCPEACALTLTIVRSVYRNFGPADVAMRVEAAVNALCEADSNTVRFPGRLRRFALKDTIDIMPGVESAEASCLRAMAGQSICLLDFAERVARRIFGDLIKKGTNTDYSCYGDNRRAAVDPNKLAQLKWYVMEVAESFTNVTWKACVAFVNRMLRCEPCRRHDKLRRALRILRAERVAVQKP</sequence>
<accession>U3UBG1</accession>
<feature type="compositionally biased region" description="Acidic residues" evidence="1">
    <location>
        <begin position="357"/>
        <end position="370"/>
    </location>
</feature>
<dbReference type="KEGG" id="vg:18158425"/>
<evidence type="ECO:0000313" key="4">
    <source>
        <dbReference type="Proteomes" id="UP000144311"/>
    </source>
</evidence>
<gene>
    <name evidence="3" type="primary">E5R</name>
    <name evidence="3" type="ORF">SQPV_0280</name>
</gene>
<keyword evidence="4" id="KW-1185">Reference proteome</keyword>
<reference evidence="3 4" key="1">
    <citation type="submission" date="2011-10" db="EMBL/GenBank/DDBJ databases">
        <authorList>
            <person name="Darby A."/>
        </authorList>
    </citation>
    <scope>NUCLEOTIDE SEQUENCE [LARGE SCALE GENOMIC DNA]</scope>
    <source>
        <strain evidence="3">Red squirrel UK</strain>
    </source>
</reference>
<dbReference type="InterPro" id="IPR018379">
    <property type="entry name" value="BEN_domain"/>
</dbReference>
<reference evidence="3 4" key="2">
    <citation type="submission" date="2013-10" db="EMBL/GenBank/DDBJ databases">
        <title>The genome of epidemic Squirrel Poxvirus reveals novel virulence genes.</title>
        <authorList>
            <person name="Darby A.C."/>
            <person name="McInnes C.J."/>
            <person name="Kjaer K.H."/>
            <person name="Wood A.R."/>
            <person name="Hughes M."/>
            <person name="Martensen P.M."/>
            <person name="Radford A.D."/>
            <person name="Hall N."/>
            <person name="Chantrey J."/>
        </authorList>
    </citation>
    <scope>NUCLEOTIDE SEQUENCE [LARGE SCALE GENOMIC DNA]</scope>
    <source>
        <strain evidence="3">Red squirrel UK</strain>
    </source>
</reference>
<dbReference type="GO" id="GO:0003677">
    <property type="term" value="F:DNA binding"/>
    <property type="evidence" value="ECO:0007669"/>
    <property type="project" value="InterPro"/>
</dbReference>
<evidence type="ECO:0000259" key="2">
    <source>
        <dbReference type="SMART" id="SM01025"/>
    </source>
</evidence>
<evidence type="ECO:0000313" key="3">
    <source>
        <dbReference type="EMBL" id="CCD83211.1"/>
    </source>
</evidence>